<accession>A0A399SUG1</accession>
<dbReference type="Proteomes" id="UP000265926">
    <property type="component" value="Unassembled WGS sequence"/>
</dbReference>
<dbReference type="Gene3D" id="1.25.40.390">
    <property type="match status" value="2"/>
</dbReference>
<keyword evidence="1" id="KW-0732">Signal</keyword>
<proteinExistence type="predicted"/>
<dbReference type="InterPro" id="IPR041662">
    <property type="entry name" value="SusD-like_2"/>
</dbReference>
<dbReference type="AlphaFoldDB" id="A0A399SUG1"/>
<organism evidence="2 3">
    <name type="scientific">Maribellus luteus</name>
    <dbReference type="NCBI Taxonomy" id="2305463"/>
    <lineage>
        <taxon>Bacteria</taxon>
        <taxon>Pseudomonadati</taxon>
        <taxon>Bacteroidota</taxon>
        <taxon>Bacteroidia</taxon>
        <taxon>Marinilabiliales</taxon>
        <taxon>Prolixibacteraceae</taxon>
        <taxon>Maribellus</taxon>
    </lineage>
</organism>
<feature type="signal peptide" evidence="1">
    <location>
        <begin position="1"/>
        <end position="20"/>
    </location>
</feature>
<evidence type="ECO:0000313" key="2">
    <source>
        <dbReference type="EMBL" id="RIJ46384.1"/>
    </source>
</evidence>
<feature type="chain" id="PRO_5017271055" evidence="1">
    <location>
        <begin position="21"/>
        <end position="628"/>
    </location>
</feature>
<dbReference type="InterPro" id="IPR011990">
    <property type="entry name" value="TPR-like_helical_dom_sf"/>
</dbReference>
<protein>
    <submittedName>
        <fullName evidence="2">SusD/RagB family nutrient-binding outer membrane lipoprotein</fullName>
    </submittedName>
</protein>
<name>A0A399SUG1_9BACT</name>
<dbReference type="EMBL" id="QWGR01000015">
    <property type="protein sequence ID" value="RIJ46384.1"/>
    <property type="molecule type" value="Genomic_DNA"/>
</dbReference>
<evidence type="ECO:0000256" key="1">
    <source>
        <dbReference type="SAM" id="SignalP"/>
    </source>
</evidence>
<comment type="caution">
    <text evidence="2">The sequence shown here is derived from an EMBL/GenBank/DDBJ whole genome shotgun (WGS) entry which is preliminary data.</text>
</comment>
<dbReference type="SUPFAM" id="SSF48452">
    <property type="entry name" value="TPR-like"/>
    <property type="match status" value="1"/>
</dbReference>
<dbReference type="Pfam" id="PF12771">
    <property type="entry name" value="SusD-like_2"/>
    <property type="match status" value="1"/>
</dbReference>
<reference evidence="2 3" key="1">
    <citation type="submission" date="2018-08" db="EMBL/GenBank/DDBJ databases">
        <title>Pallidiluteibacterium maritimus gen. nov., sp. nov., isolated from coastal sediment.</title>
        <authorList>
            <person name="Zhou L.Y."/>
        </authorList>
    </citation>
    <scope>NUCLEOTIDE SEQUENCE [LARGE SCALE GENOMIC DNA]</scope>
    <source>
        <strain evidence="2 3">XSD2</strain>
    </source>
</reference>
<dbReference type="OrthoDB" id="1387301at2"/>
<keyword evidence="3" id="KW-1185">Reference proteome</keyword>
<evidence type="ECO:0000313" key="3">
    <source>
        <dbReference type="Proteomes" id="UP000265926"/>
    </source>
</evidence>
<keyword evidence="2" id="KW-0449">Lipoprotein</keyword>
<sequence>MKKILLPFIMLGLFSFSITSCDDYLDVNKNVDAPDYVDGYLYLAGIIASYQDMYYDLRGIAPLAQMMGTSNSSYDNFAYHYYVPGSDAIGQNWRMVYWEQGMNLENLINQSVEAEDWTLAGIGYALKAYSWDLLTKQHADLPLTDAFVPGLLSHNYDYQKDIYPVVREWAYKAIEYLEMDDDHDYGNKISSTDFIYFGDKDKWIKFAYAVIVRNLASLSNKENFETAYAQELIDCAAKSFQSSEDDATATVWGGSSTASQSAYNNFWGTYRSNLSYTYFQHDYAVQVFTGTVPKYDEATGEKLPVENNEYHPYELAEKQIICDTMINEAGHYDPRVAVKLATTDDPYYENIDNADSIKARKYYGGSFGGTVGPIGTTPSFFGRTKSSAYTGNEHDGIGRWLYRDDAPYILMTCAEVKFCLAEAYWKLGQKDNAFSAFKEGIQADMDFTAKYIYEGKEGEATGGDKITTGVFTSLANEYVAGPYVEGLEMSDFSLSHIMMQKWVALYPWGAQEAWVDMRKYHYDIAYSGDYPSDGNGWDISKVDQKWDSDDSKVFKGLYLPPAQVSGRKITFDTKNNGSPCYRIRPRYNSEYMWNVPSLESLVPIPGTADDYQCSIPWFAYPGELPSSN</sequence>
<dbReference type="PROSITE" id="PS51257">
    <property type="entry name" value="PROKAR_LIPOPROTEIN"/>
    <property type="match status" value="1"/>
</dbReference>
<gene>
    <name evidence="2" type="ORF">D1614_19315</name>
</gene>